<dbReference type="SUPFAM" id="SSF51556">
    <property type="entry name" value="Metallo-dependent hydrolases"/>
    <property type="match status" value="1"/>
</dbReference>
<dbReference type="STRING" id="1042163.BRLA_c023140"/>
<comment type="similarity">
    <text evidence="1">Belongs to the metallo-dependent hydrolases superfamily.</text>
</comment>
<reference evidence="2 3" key="1">
    <citation type="journal article" date="2011" name="J. Bacteriol.">
        <title>Genome sequence of Brevibacillus laterosporus LMG 15441, a pathogen of invertebrates.</title>
        <authorList>
            <person name="Djukic M."/>
            <person name="Poehlein A."/>
            <person name="Thurmer A."/>
            <person name="Daniel R."/>
        </authorList>
    </citation>
    <scope>NUCLEOTIDE SEQUENCE [LARGE SCALE GENOMIC DNA]</scope>
    <source>
        <strain evidence="2 3">LMG 15441</strain>
    </source>
</reference>
<gene>
    <name evidence="2" type="ORF">BRLA_c023140</name>
</gene>
<dbReference type="HOGENOM" id="CLU_061552_0_0_9"/>
<protein>
    <submittedName>
        <fullName evidence="2">Hydrolase, TatD family protein</fullName>
    </submittedName>
</protein>
<dbReference type="GO" id="GO:0016788">
    <property type="term" value="F:hydrolase activity, acting on ester bonds"/>
    <property type="evidence" value="ECO:0007669"/>
    <property type="project" value="UniProtKB-UniRule"/>
</dbReference>
<keyword evidence="1 2" id="KW-0378">Hydrolase</keyword>
<dbReference type="Proteomes" id="UP000005850">
    <property type="component" value="Chromosome"/>
</dbReference>
<dbReference type="eggNOG" id="COG1099">
    <property type="taxonomic scope" value="Bacteria"/>
</dbReference>
<evidence type="ECO:0000256" key="1">
    <source>
        <dbReference type="PIRNR" id="PIRNR005295"/>
    </source>
</evidence>
<dbReference type="Pfam" id="PF01026">
    <property type="entry name" value="TatD_DNase"/>
    <property type="match status" value="1"/>
</dbReference>
<accession>A0A075RAR9</accession>
<dbReference type="GO" id="GO:0046872">
    <property type="term" value="F:metal ion binding"/>
    <property type="evidence" value="ECO:0007669"/>
    <property type="project" value="UniProtKB-KW"/>
</dbReference>
<organism evidence="2 3">
    <name type="scientific">Brevibacillus laterosporus LMG 15441</name>
    <dbReference type="NCBI Taxonomy" id="1042163"/>
    <lineage>
        <taxon>Bacteria</taxon>
        <taxon>Bacillati</taxon>
        <taxon>Bacillota</taxon>
        <taxon>Bacilli</taxon>
        <taxon>Bacillales</taxon>
        <taxon>Paenibacillaceae</taxon>
        <taxon>Brevibacillus</taxon>
    </lineage>
</organism>
<sequence length="265" mass="30751">MKYFDPHIHCYSRTTDDYENMSLAGVRAVVEPAFWLGSERRYPETYFDYFQHLLTFEPQRAKQYGIDHYCCLAMNPKEANNLDIAYQVIDGLSEYLQHERCLGIGEIGFDRITVEEEDVMRRQLKLAKNLHMLVMVHTPHQNKREGTRRTIEILREEGLEPDRVLIDHNNSDTIDLSVEYGGWSGMTIYPTKVSTGEAIEIIEHYSTNKVMINTAADWGPSNPLNVVKTALEIRKKGYAENIIQELVWNNPVRFYEQSGKLKLDS</sequence>
<dbReference type="PIRSF" id="PIRSF005295">
    <property type="entry name" value="UCP005295_TatD"/>
    <property type="match status" value="1"/>
</dbReference>
<evidence type="ECO:0000313" key="2">
    <source>
        <dbReference type="EMBL" id="AIG26635.1"/>
    </source>
</evidence>
<name>A0A075RAR9_BRELA</name>
<dbReference type="KEGG" id="blr:BRLA_c023140"/>
<dbReference type="InterPro" id="IPR001130">
    <property type="entry name" value="TatD-like"/>
</dbReference>
<keyword evidence="1" id="KW-0479">Metal-binding</keyword>
<dbReference type="PANTHER" id="PTHR42658">
    <property type="entry name" value="HYDROLASE TATD"/>
    <property type="match status" value="1"/>
</dbReference>
<dbReference type="RefSeq" id="WP_003337531.1">
    <property type="nucleotide sequence ID" value="NZ_CP007806.1"/>
</dbReference>
<dbReference type="PANTHER" id="PTHR42658:SF1">
    <property type="entry name" value="HYDROLASE TATD"/>
    <property type="match status" value="1"/>
</dbReference>
<dbReference type="InterPro" id="IPR032466">
    <property type="entry name" value="Metal_Hydrolase"/>
</dbReference>
<evidence type="ECO:0000313" key="3">
    <source>
        <dbReference type="Proteomes" id="UP000005850"/>
    </source>
</evidence>
<dbReference type="AlphaFoldDB" id="A0A075RAR9"/>
<dbReference type="EMBL" id="CP007806">
    <property type="protein sequence ID" value="AIG26635.1"/>
    <property type="molecule type" value="Genomic_DNA"/>
</dbReference>
<dbReference type="InterPro" id="IPR012022">
    <property type="entry name" value="UCP005295"/>
</dbReference>
<dbReference type="Gene3D" id="3.20.20.140">
    <property type="entry name" value="Metal-dependent hydrolases"/>
    <property type="match status" value="1"/>
</dbReference>
<proteinExistence type="inferred from homology"/>
<keyword evidence="3" id="KW-1185">Reference proteome</keyword>